<name>A0A179FVB4_METCM</name>
<organism evidence="2 3">
    <name type="scientific">Pochonia chlamydosporia 170</name>
    <dbReference type="NCBI Taxonomy" id="1380566"/>
    <lineage>
        <taxon>Eukaryota</taxon>
        <taxon>Fungi</taxon>
        <taxon>Dikarya</taxon>
        <taxon>Ascomycota</taxon>
        <taxon>Pezizomycotina</taxon>
        <taxon>Sordariomycetes</taxon>
        <taxon>Hypocreomycetidae</taxon>
        <taxon>Hypocreales</taxon>
        <taxon>Clavicipitaceae</taxon>
        <taxon>Pochonia</taxon>
    </lineage>
</organism>
<dbReference type="InterPro" id="IPR008441">
    <property type="entry name" value="AfumC-like_glycosyl_Trfase"/>
</dbReference>
<dbReference type="KEGG" id="pchm:VFPPC_05254"/>
<dbReference type="OrthoDB" id="409543at2759"/>
<reference evidence="2 3" key="1">
    <citation type="journal article" date="2016" name="PLoS Pathog.">
        <title>Biosynthesis of antibiotic leucinostatins in bio-control fungus Purpureocillium lilacinum and their inhibition on phytophthora revealed by genome mining.</title>
        <authorList>
            <person name="Wang G."/>
            <person name="Liu Z."/>
            <person name="Lin R."/>
            <person name="Li E."/>
            <person name="Mao Z."/>
            <person name="Ling J."/>
            <person name="Yang Y."/>
            <person name="Yin W.B."/>
            <person name="Xie B."/>
        </authorList>
    </citation>
    <scope>NUCLEOTIDE SEQUENCE [LARGE SCALE GENOMIC DNA]</scope>
    <source>
        <strain evidence="2">170</strain>
    </source>
</reference>
<dbReference type="Gene3D" id="3.90.550.20">
    <property type="match status" value="1"/>
</dbReference>
<evidence type="ECO:0000313" key="2">
    <source>
        <dbReference type="EMBL" id="OAQ69140.1"/>
    </source>
</evidence>
<feature type="compositionally biased region" description="Basic and acidic residues" evidence="1">
    <location>
        <begin position="1"/>
        <end position="11"/>
    </location>
</feature>
<accession>A0A179FVB4</accession>
<protein>
    <submittedName>
        <fullName evidence="2">Glycosyltransferase</fullName>
    </submittedName>
</protein>
<keyword evidence="3" id="KW-1185">Reference proteome</keyword>
<sequence>MAALKTEEHPTESQSTPNAGAGVVPPGLKVIPTHRYDPRSDDEITSWLQKRHPVTSEKNIWAFWDSGFSNMPPWIQRNVISWVRRLGPDWTVHLLNGIPESETYARHYIDDALLPKAFVNNTMDGKHKGTHQSDVIQLPLLFLYGGVWMDVGTMLFRHIDDICWKQIEDAESPYEIWGFHLRYVMVNTFIGCKSGNPFIKRWLDMFLGLWEDATNTIGFHRKESFAKLPHITSPSPELTAGDMIDYGAHVACINLVRDSVDESSGWNGVEYYKKHMLLHDGEKEMALLQALTAWDGKLEFELLSRKRSGEGAVVDESWVAADELVQNVITNSALLKLSHGPKGMFRYTLACFWDREENHDADVAPGTFAEYLRFASLHYEQTRVLEATAGEDLVKETPDYNAFQDKCGHDG</sequence>
<dbReference type="AlphaFoldDB" id="A0A179FVB4"/>
<dbReference type="InterPro" id="IPR029044">
    <property type="entry name" value="Nucleotide-diphossugar_trans"/>
</dbReference>
<evidence type="ECO:0000313" key="3">
    <source>
        <dbReference type="Proteomes" id="UP000078397"/>
    </source>
</evidence>
<comment type="caution">
    <text evidence="2">The sequence shown here is derived from an EMBL/GenBank/DDBJ whole genome shotgun (WGS) entry which is preliminary data.</text>
</comment>
<evidence type="ECO:0000256" key="1">
    <source>
        <dbReference type="SAM" id="MobiDB-lite"/>
    </source>
</evidence>
<dbReference type="RefSeq" id="XP_018145990.1">
    <property type="nucleotide sequence ID" value="XM_018284481.1"/>
</dbReference>
<dbReference type="SUPFAM" id="SSF53448">
    <property type="entry name" value="Nucleotide-diphospho-sugar transferases"/>
    <property type="match status" value="1"/>
</dbReference>
<feature type="region of interest" description="Disordered" evidence="1">
    <location>
        <begin position="1"/>
        <end position="27"/>
    </location>
</feature>
<dbReference type="GeneID" id="28848475"/>
<dbReference type="EMBL" id="LSBJ02000003">
    <property type="protein sequence ID" value="OAQ69140.1"/>
    <property type="molecule type" value="Genomic_DNA"/>
</dbReference>
<proteinExistence type="predicted"/>
<dbReference type="GO" id="GO:0016757">
    <property type="term" value="F:glycosyltransferase activity"/>
    <property type="evidence" value="ECO:0007669"/>
    <property type="project" value="InterPro"/>
</dbReference>
<dbReference type="Pfam" id="PF05704">
    <property type="entry name" value="Caps_synth"/>
    <property type="match status" value="1"/>
</dbReference>
<gene>
    <name evidence="2" type="ORF">VFPPC_05254</name>
</gene>
<dbReference type="Proteomes" id="UP000078397">
    <property type="component" value="Unassembled WGS sequence"/>
</dbReference>